<feature type="compositionally biased region" description="Basic and acidic residues" evidence="1">
    <location>
        <begin position="62"/>
        <end position="72"/>
    </location>
</feature>
<proteinExistence type="predicted"/>
<sequence>MANAQHAADNGGEEGKESGIGEGNGIDQELGEWMVPESKLDGIGEREEDGEREVIGGSGEEAGDRNVEERTGRSSAETMTLEEWFVRIQKCELARIHEAVEKAIAELREKHRRVCEHAATLK</sequence>
<dbReference type="AlphaFoldDB" id="A0A0A9DME1"/>
<evidence type="ECO:0000313" key="2">
    <source>
        <dbReference type="EMBL" id="JAD88961.1"/>
    </source>
</evidence>
<evidence type="ECO:0000256" key="1">
    <source>
        <dbReference type="SAM" id="MobiDB-lite"/>
    </source>
</evidence>
<organism evidence="2">
    <name type="scientific">Arundo donax</name>
    <name type="common">Giant reed</name>
    <name type="synonym">Donax arundinaceus</name>
    <dbReference type="NCBI Taxonomy" id="35708"/>
    <lineage>
        <taxon>Eukaryota</taxon>
        <taxon>Viridiplantae</taxon>
        <taxon>Streptophyta</taxon>
        <taxon>Embryophyta</taxon>
        <taxon>Tracheophyta</taxon>
        <taxon>Spermatophyta</taxon>
        <taxon>Magnoliopsida</taxon>
        <taxon>Liliopsida</taxon>
        <taxon>Poales</taxon>
        <taxon>Poaceae</taxon>
        <taxon>PACMAD clade</taxon>
        <taxon>Arundinoideae</taxon>
        <taxon>Arundineae</taxon>
        <taxon>Arundo</taxon>
    </lineage>
</organism>
<reference evidence="2" key="1">
    <citation type="submission" date="2014-09" db="EMBL/GenBank/DDBJ databases">
        <authorList>
            <person name="Magalhaes I.L.F."/>
            <person name="Oliveira U."/>
            <person name="Santos F.R."/>
            <person name="Vidigal T.H.D.A."/>
            <person name="Brescovit A.D."/>
            <person name="Santos A.J."/>
        </authorList>
    </citation>
    <scope>NUCLEOTIDE SEQUENCE</scope>
    <source>
        <tissue evidence="2">Shoot tissue taken approximately 20 cm above the soil surface</tissue>
    </source>
</reference>
<protein>
    <submittedName>
        <fullName evidence="2">Uncharacterized protein</fullName>
    </submittedName>
</protein>
<feature type="region of interest" description="Disordered" evidence="1">
    <location>
        <begin position="1"/>
        <end position="75"/>
    </location>
</feature>
<dbReference type="EMBL" id="GBRH01208934">
    <property type="protein sequence ID" value="JAD88961.1"/>
    <property type="molecule type" value="Transcribed_RNA"/>
</dbReference>
<accession>A0A0A9DME1</accession>
<reference evidence="2" key="2">
    <citation type="journal article" date="2015" name="Data Brief">
        <title>Shoot transcriptome of the giant reed, Arundo donax.</title>
        <authorList>
            <person name="Barrero R.A."/>
            <person name="Guerrero F.D."/>
            <person name="Moolhuijzen P."/>
            <person name="Goolsby J.A."/>
            <person name="Tidwell J."/>
            <person name="Bellgard S.E."/>
            <person name="Bellgard M.I."/>
        </authorList>
    </citation>
    <scope>NUCLEOTIDE SEQUENCE</scope>
    <source>
        <tissue evidence="2">Shoot tissue taken approximately 20 cm above the soil surface</tissue>
    </source>
</reference>
<name>A0A0A9DME1_ARUDO</name>